<evidence type="ECO:0000313" key="9">
    <source>
        <dbReference type="Proteomes" id="UP000078397"/>
    </source>
</evidence>
<accession>A0A179G900</accession>
<dbReference type="GO" id="GO:0016020">
    <property type="term" value="C:membrane"/>
    <property type="evidence" value="ECO:0007669"/>
    <property type="project" value="UniProtKB-SubCell"/>
</dbReference>
<evidence type="ECO:0000259" key="7">
    <source>
        <dbReference type="Pfam" id="PF20684"/>
    </source>
</evidence>
<feature type="domain" description="Rhodopsin" evidence="7">
    <location>
        <begin position="48"/>
        <end position="293"/>
    </location>
</feature>
<feature type="transmembrane region" description="Helical" evidence="6">
    <location>
        <begin position="63"/>
        <end position="84"/>
    </location>
</feature>
<evidence type="ECO:0000256" key="5">
    <source>
        <dbReference type="ARBA" id="ARBA00038359"/>
    </source>
</evidence>
<evidence type="ECO:0000256" key="1">
    <source>
        <dbReference type="ARBA" id="ARBA00004141"/>
    </source>
</evidence>
<dbReference type="PANTHER" id="PTHR33048:SF47">
    <property type="entry name" value="INTEGRAL MEMBRANE PROTEIN-RELATED"/>
    <property type="match status" value="1"/>
</dbReference>
<evidence type="ECO:0000256" key="3">
    <source>
        <dbReference type="ARBA" id="ARBA00022989"/>
    </source>
</evidence>
<dbReference type="GeneID" id="28857183"/>
<protein>
    <recommendedName>
        <fullName evidence="7">Rhodopsin domain-containing protein</fullName>
    </recommendedName>
</protein>
<dbReference type="EMBL" id="LSBJ02000001">
    <property type="protein sequence ID" value="OAQ74286.1"/>
    <property type="molecule type" value="Genomic_DNA"/>
</dbReference>
<feature type="transmembrane region" description="Helical" evidence="6">
    <location>
        <begin position="274"/>
        <end position="292"/>
    </location>
</feature>
<dbReference type="InterPro" id="IPR052337">
    <property type="entry name" value="SAT4-like"/>
</dbReference>
<keyword evidence="4 6" id="KW-0472">Membrane</keyword>
<gene>
    <name evidence="8" type="ORF">VFPPC_15436</name>
</gene>
<reference evidence="8 9" key="1">
    <citation type="journal article" date="2016" name="PLoS Pathog.">
        <title>Biosynthesis of antibiotic leucinostatins in bio-control fungus Purpureocillium lilacinum and their inhibition on phytophthora revealed by genome mining.</title>
        <authorList>
            <person name="Wang G."/>
            <person name="Liu Z."/>
            <person name="Lin R."/>
            <person name="Li E."/>
            <person name="Mao Z."/>
            <person name="Ling J."/>
            <person name="Yang Y."/>
            <person name="Yin W.B."/>
            <person name="Xie B."/>
        </authorList>
    </citation>
    <scope>NUCLEOTIDE SEQUENCE [LARGE SCALE GENOMIC DNA]</scope>
    <source>
        <strain evidence="8">170</strain>
    </source>
</reference>
<evidence type="ECO:0000256" key="6">
    <source>
        <dbReference type="SAM" id="Phobius"/>
    </source>
</evidence>
<proteinExistence type="inferred from homology"/>
<comment type="caution">
    <text evidence="8">The sequence shown here is derived from an EMBL/GenBank/DDBJ whole genome shotgun (WGS) entry which is preliminary data.</text>
</comment>
<comment type="subcellular location">
    <subcellularLocation>
        <location evidence="1">Membrane</location>
        <topology evidence="1">Multi-pass membrane protein</topology>
    </subcellularLocation>
</comment>
<feature type="transmembrane region" description="Helical" evidence="6">
    <location>
        <begin position="30"/>
        <end position="51"/>
    </location>
</feature>
<dbReference type="Pfam" id="PF20684">
    <property type="entry name" value="Fung_rhodopsin"/>
    <property type="match status" value="1"/>
</dbReference>
<evidence type="ECO:0000256" key="2">
    <source>
        <dbReference type="ARBA" id="ARBA00022692"/>
    </source>
</evidence>
<dbReference type="InterPro" id="IPR049326">
    <property type="entry name" value="Rhodopsin_dom_fungi"/>
</dbReference>
<dbReference type="KEGG" id="pchm:VFPPC_15436"/>
<dbReference type="AlphaFoldDB" id="A0A179G900"/>
<feature type="transmembrane region" description="Helical" evidence="6">
    <location>
        <begin position="233"/>
        <end position="254"/>
    </location>
</feature>
<feature type="transmembrane region" description="Helical" evidence="6">
    <location>
        <begin position="112"/>
        <end position="134"/>
    </location>
</feature>
<organism evidence="8 9">
    <name type="scientific">Pochonia chlamydosporia 170</name>
    <dbReference type="NCBI Taxonomy" id="1380566"/>
    <lineage>
        <taxon>Eukaryota</taxon>
        <taxon>Fungi</taxon>
        <taxon>Dikarya</taxon>
        <taxon>Ascomycota</taxon>
        <taxon>Pezizomycotina</taxon>
        <taxon>Sordariomycetes</taxon>
        <taxon>Hypocreomycetidae</taxon>
        <taxon>Hypocreales</taxon>
        <taxon>Clavicipitaceae</taxon>
        <taxon>Pochonia</taxon>
    </lineage>
</organism>
<dbReference type="OrthoDB" id="5283415at2759"/>
<keyword evidence="2 6" id="KW-0812">Transmembrane</keyword>
<sequence>MSDVDQAIADGRVPSEVSRATLLESKDRPAIVGILIVTILTFLVVVGRVLSRAFIVRRFGYDDGLAVASLVLLIIFVGLSIDLIQLGSGRHFVYIQYVLPVDIVMRTQVLDFAAHIVYTTALLLCRISGLAFYYRICGLHRGFLIAIQAVLGVIVAGFLPQLFLLIFHCKPVTGLWPYGWEPGWERYTCLQWGLVYSVNSSVSLLCDLLLFGIPVAMLRILEMPRKRKIQLACILLPGIGVIAISIARLVLVILGQWESDMSWSYNPMLAVETSEIGATLIALSIPGIKPIFDKYILNKKIQTESGNSKYNRSTSRRSKGTALSTFRLRSQHSMLASQENTTAYGHEVHAISQHDNNSQTGSDGIFVRVDFDVKEGQLESGNQPGAKYVQY</sequence>
<evidence type="ECO:0000256" key="4">
    <source>
        <dbReference type="ARBA" id="ARBA00023136"/>
    </source>
</evidence>
<name>A0A179G900_METCM</name>
<feature type="transmembrane region" description="Helical" evidence="6">
    <location>
        <begin position="202"/>
        <end position="221"/>
    </location>
</feature>
<evidence type="ECO:0000313" key="8">
    <source>
        <dbReference type="EMBL" id="OAQ74286.1"/>
    </source>
</evidence>
<feature type="transmembrane region" description="Helical" evidence="6">
    <location>
        <begin position="143"/>
        <end position="167"/>
    </location>
</feature>
<dbReference type="Proteomes" id="UP000078397">
    <property type="component" value="Unassembled WGS sequence"/>
</dbReference>
<keyword evidence="3 6" id="KW-1133">Transmembrane helix</keyword>
<dbReference type="PANTHER" id="PTHR33048">
    <property type="entry name" value="PTH11-LIKE INTEGRAL MEMBRANE PROTEIN (AFU_ORTHOLOGUE AFUA_5G11245)"/>
    <property type="match status" value="1"/>
</dbReference>
<dbReference type="RefSeq" id="XP_018150369.1">
    <property type="nucleotide sequence ID" value="XM_018293189.1"/>
</dbReference>
<keyword evidence="9" id="KW-1185">Reference proteome</keyword>
<comment type="similarity">
    <text evidence="5">Belongs to the SAT4 family.</text>
</comment>